<name>A0A3B0AL85_9ACTN</name>
<gene>
    <name evidence="1" type="ORF">D7231_33685</name>
</gene>
<dbReference type="EMBL" id="RBAM01000034">
    <property type="protein sequence ID" value="RKN60027.1"/>
    <property type="molecule type" value="Genomic_DNA"/>
</dbReference>
<reference evidence="1 2" key="1">
    <citation type="journal article" date="2015" name="Antonie Van Leeuwenhoek">
        <title>Streptomyces klenkii sp. nov., isolated from deep marine sediment.</title>
        <authorList>
            <person name="Veyisoglu A."/>
            <person name="Sahin N."/>
        </authorList>
    </citation>
    <scope>NUCLEOTIDE SEQUENCE [LARGE SCALE GENOMIC DNA]</scope>
    <source>
        <strain evidence="1 2">KCTC 29202</strain>
    </source>
</reference>
<dbReference type="OrthoDB" id="9795283at2"/>
<sequence>MESWIGTGANEPLTASEVVTIVGADTLAEVAQQTGTDSGALADYVAERLPVLIDQISPDGQITSDPEVLDQALTNFKSEAPFTARTIKAEMAPVRSTEFIILQFMQNVAAAS</sequence>
<dbReference type="Proteomes" id="UP000270343">
    <property type="component" value="Unassembled WGS sequence"/>
</dbReference>
<evidence type="ECO:0000313" key="1">
    <source>
        <dbReference type="EMBL" id="RKN60027.1"/>
    </source>
</evidence>
<dbReference type="InterPro" id="IPR027405">
    <property type="entry name" value="YidB-like"/>
</dbReference>
<keyword evidence="2" id="KW-1185">Reference proteome</keyword>
<protein>
    <recommendedName>
        <fullName evidence="3">DUF937 domain-containing protein</fullName>
    </recommendedName>
</protein>
<dbReference type="SUPFAM" id="SSF140804">
    <property type="entry name" value="YidB-like"/>
    <property type="match status" value="1"/>
</dbReference>
<dbReference type="Pfam" id="PF20159">
    <property type="entry name" value="YidB"/>
    <property type="match status" value="1"/>
</dbReference>
<accession>A0A3B0AL85</accession>
<dbReference type="Gene3D" id="1.10.10.690">
    <property type="entry name" value="YidB-like"/>
    <property type="match status" value="1"/>
</dbReference>
<evidence type="ECO:0000313" key="2">
    <source>
        <dbReference type="Proteomes" id="UP000270343"/>
    </source>
</evidence>
<dbReference type="RefSeq" id="WP_120760000.1">
    <property type="nucleotide sequence ID" value="NZ_RBAM01000034.1"/>
</dbReference>
<organism evidence="1 2">
    <name type="scientific">Streptomyces klenkii</name>
    <dbReference type="NCBI Taxonomy" id="1420899"/>
    <lineage>
        <taxon>Bacteria</taxon>
        <taxon>Bacillati</taxon>
        <taxon>Actinomycetota</taxon>
        <taxon>Actinomycetes</taxon>
        <taxon>Kitasatosporales</taxon>
        <taxon>Streptomycetaceae</taxon>
        <taxon>Streptomyces</taxon>
    </lineage>
</organism>
<dbReference type="AlphaFoldDB" id="A0A3B0AL85"/>
<comment type="caution">
    <text evidence="1">The sequence shown here is derived from an EMBL/GenBank/DDBJ whole genome shotgun (WGS) entry which is preliminary data.</text>
</comment>
<dbReference type="InterPro" id="IPR045372">
    <property type="entry name" value="YidB"/>
</dbReference>
<evidence type="ECO:0008006" key="3">
    <source>
        <dbReference type="Google" id="ProtNLM"/>
    </source>
</evidence>
<proteinExistence type="predicted"/>